<accession>A0A0C9RY00</accession>
<proteinExistence type="evidence at transcript level"/>
<feature type="signal peptide" evidence="1">
    <location>
        <begin position="1"/>
        <end position="18"/>
    </location>
</feature>
<name>A0A0C9RY00_AMBAM</name>
<reference evidence="2" key="1">
    <citation type="journal article" date="2015" name="PLoS ONE">
        <title>An Insight into the Sialome of the Lone Star Tick, Amblyomma americanum, with a Glimpse on Its Time Dependent Gene Expression.</title>
        <authorList>
            <person name="Karim S."/>
            <person name="Ribeiro J.M."/>
        </authorList>
    </citation>
    <scope>NUCLEOTIDE SEQUENCE</scope>
    <source>
        <tissue evidence="2">Salivary gland</tissue>
    </source>
</reference>
<sequence length="210" mass="22615">MISRTESLLTLLLVTASAQDPCSLKAVRACYAELHRGTGMQPKPGQTGDIRKTLAATCAKMTLPSKCYTEHAHCPGDVKAKLSSFEDGYKMSRDLVCEKNAAEDMKKVIGCLDVILLAQCSQKYAQNAQDAQNDECRTSGIMEKCAEETFPKSCPADQEVATAFLKRVQTASLLLSGCSSSSQARLAAESFIVALLASIILMCFKSTQDG</sequence>
<dbReference type="AlphaFoldDB" id="A0A0C9RY00"/>
<keyword evidence="1" id="KW-0732">Signal</keyword>
<dbReference type="EMBL" id="GBZX01000214">
    <property type="protein sequence ID" value="JAG92526.1"/>
    <property type="molecule type" value="mRNA"/>
</dbReference>
<protein>
    <submittedName>
        <fullName evidence="2">Putative secreted protein</fullName>
    </submittedName>
</protein>
<evidence type="ECO:0000313" key="2">
    <source>
        <dbReference type="EMBL" id="JAG92526.1"/>
    </source>
</evidence>
<evidence type="ECO:0000256" key="1">
    <source>
        <dbReference type="SAM" id="SignalP"/>
    </source>
</evidence>
<feature type="chain" id="PRO_5002202637" evidence="1">
    <location>
        <begin position="19"/>
        <end position="210"/>
    </location>
</feature>
<organism evidence="2">
    <name type="scientific">Amblyomma americanum</name>
    <name type="common">Lone star tick</name>
    <dbReference type="NCBI Taxonomy" id="6943"/>
    <lineage>
        <taxon>Eukaryota</taxon>
        <taxon>Metazoa</taxon>
        <taxon>Ecdysozoa</taxon>
        <taxon>Arthropoda</taxon>
        <taxon>Chelicerata</taxon>
        <taxon>Arachnida</taxon>
        <taxon>Acari</taxon>
        <taxon>Parasitiformes</taxon>
        <taxon>Ixodida</taxon>
        <taxon>Ixodoidea</taxon>
        <taxon>Ixodidae</taxon>
        <taxon>Amblyomminae</taxon>
        <taxon>Amblyomma</taxon>
    </lineage>
</organism>